<dbReference type="InterPro" id="IPR018197">
    <property type="entry name" value="Glycerate_kinase_RE-like"/>
</dbReference>
<sequence length="384" mass="39191">MKIVIAPDSFKESLSSAQAAAAIAQGLRQALPSAELQLLPVADGGEGTVQVMVDATRGRFISKEVTGPLGDRLMARYGILGKDGTAVIEMAAASGLQLVAKAERDPRLTGSRGTGELIIDALERGCRHIILGLGGSACNDAGAGMLQALGLRLLDARGRELAPGGAALARLARIETTELHPLLALCRFELACDVDNPLCGERGASAVFGPQKGATKAMVQELDKALGHFAECLVAGGFADMCDTPGAGAAGGMGLAAMAVFNAEVKSGVELVLAYTGLAEALREADLLITGEGCLDEQTLSGKAPLGVLKLALAQKVQVIGIAGSLGDGAEALLDAGMTAVFPIIPALCSEDVLLRHAEANLSHTARNIAATLGLGMRLAKPCQ</sequence>
<evidence type="ECO:0000256" key="2">
    <source>
        <dbReference type="ARBA" id="ARBA00022679"/>
    </source>
</evidence>
<keyword evidence="3 4" id="KW-0418">Kinase</keyword>
<dbReference type="Proteomes" id="UP000737113">
    <property type="component" value="Unassembled WGS sequence"/>
</dbReference>
<dbReference type="NCBIfam" id="TIGR00045">
    <property type="entry name" value="glycerate kinase"/>
    <property type="match status" value="1"/>
</dbReference>
<comment type="similarity">
    <text evidence="1 4">Belongs to the glycerate kinase type-1 family.</text>
</comment>
<dbReference type="EMBL" id="JAAXYH010000002">
    <property type="protein sequence ID" value="NMH64466.1"/>
    <property type="molecule type" value="Genomic_DNA"/>
</dbReference>
<evidence type="ECO:0000313" key="6">
    <source>
        <dbReference type="Proteomes" id="UP000737113"/>
    </source>
</evidence>
<organism evidence="5 6">
    <name type="scientific">Shewanella salipaludis</name>
    <dbReference type="NCBI Taxonomy" id="2723052"/>
    <lineage>
        <taxon>Bacteria</taxon>
        <taxon>Pseudomonadati</taxon>
        <taxon>Pseudomonadota</taxon>
        <taxon>Gammaproteobacteria</taxon>
        <taxon>Alteromonadales</taxon>
        <taxon>Shewanellaceae</taxon>
        <taxon>Shewanella</taxon>
    </lineage>
</organism>
<dbReference type="InterPro" id="IPR036129">
    <property type="entry name" value="Glycerate_kinase_sf"/>
</dbReference>
<dbReference type="PIRSF" id="PIRSF006078">
    <property type="entry name" value="GlxK"/>
    <property type="match status" value="1"/>
</dbReference>
<evidence type="ECO:0000256" key="3">
    <source>
        <dbReference type="ARBA" id="ARBA00022777"/>
    </source>
</evidence>
<dbReference type="AlphaFoldDB" id="A0A972FRM1"/>
<dbReference type="PANTHER" id="PTHR21599">
    <property type="entry name" value="GLYCERATE KINASE"/>
    <property type="match status" value="1"/>
</dbReference>
<dbReference type="Pfam" id="PF02595">
    <property type="entry name" value="Gly_kinase"/>
    <property type="match status" value="1"/>
</dbReference>
<evidence type="ECO:0000313" key="5">
    <source>
        <dbReference type="EMBL" id="NMH64466.1"/>
    </source>
</evidence>
<dbReference type="InterPro" id="IPR004381">
    <property type="entry name" value="Glycerate_kinase"/>
</dbReference>
<evidence type="ECO:0000256" key="4">
    <source>
        <dbReference type="PIRNR" id="PIRNR006078"/>
    </source>
</evidence>
<keyword evidence="6" id="KW-1185">Reference proteome</keyword>
<evidence type="ECO:0000256" key="1">
    <source>
        <dbReference type="ARBA" id="ARBA00006284"/>
    </source>
</evidence>
<dbReference type="Gene3D" id="3.40.50.10350">
    <property type="entry name" value="Glycerate kinase, domain 1"/>
    <property type="match status" value="1"/>
</dbReference>
<proteinExistence type="inferred from homology"/>
<gene>
    <name evidence="5" type="ORF">HC757_04710</name>
</gene>
<dbReference type="GO" id="GO:0031388">
    <property type="term" value="P:organic acid phosphorylation"/>
    <property type="evidence" value="ECO:0007669"/>
    <property type="project" value="UniProtKB-UniRule"/>
</dbReference>
<dbReference type="RefSeq" id="WP_169563142.1">
    <property type="nucleotide sequence ID" value="NZ_JAAXYH010000002.1"/>
</dbReference>
<dbReference type="PANTHER" id="PTHR21599:SF0">
    <property type="entry name" value="GLYCERATE KINASE"/>
    <property type="match status" value="1"/>
</dbReference>
<dbReference type="SUPFAM" id="SSF110738">
    <property type="entry name" value="Glycerate kinase I"/>
    <property type="match status" value="1"/>
</dbReference>
<dbReference type="GO" id="GO:0008887">
    <property type="term" value="F:glycerate kinase activity"/>
    <property type="evidence" value="ECO:0007669"/>
    <property type="project" value="UniProtKB-UniRule"/>
</dbReference>
<name>A0A972FRM1_9GAMM</name>
<reference evidence="5" key="1">
    <citation type="submission" date="2020-04" db="EMBL/GenBank/DDBJ databases">
        <title>Description of Shewanella salipaludis sp. nov., isolated from a salt marsh.</title>
        <authorList>
            <person name="Park S."/>
            <person name="Yoon J.-H."/>
        </authorList>
    </citation>
    <scope>NUCLEOTIDE SEQUENCE</scope>
    <source>
        <strain evidence="5">SHSM-M6</strain>
    </source>
</reference>
<dbReference type="InterPro" id="IPR018193">
    <property type="entry name" value="Glyc_kinase_flavodox-like_fold"/>
</dbReference>
<protein>
    <submittedName>
        <fullName evidence="5">Glycerate kinase</fullName>
    </submittedName>
</protein>
<keyword evidence="2 4" id="KW-0808">Transferase</keyword>
<accession>A0A972FRM1</accession>
<dbReference type="Gene3D" id="3.90.1510.10">
    <property type="entry name" value="Glycerate kinase, domain 2"/>
    <property type="match status" value="1"/>
</dbReference>
<comment type="caution">
    <text evidence="5">The sequence shown here is derived from an EMBL/GenBank/DDBJ whole genome shotgun (WGS) entry which is preliminary data.</text>
</comment>